<reference evidence="3 4" key="1">
    <citation type="submission" date="2019-11" db="EMBL/GenBank/DDBJ databases">
        <authorList>
            <person name="Holert J."/>
        </authorList>
    </citation>
    <scope>NUCLEOTIDE SEQUENCE [LARGE SCALE GENOMIC DNA]</scope>
    <source>
        <strain evidence="2">BC3_2A</strain>
        <strain evidence="1">SB11_1A</strain>
    </source>
</reference>
<name>A0A5S9MVZ5_9GAMM</name>
<dbReference type="Proteomes" id="UP000435877">
    <property type="component" value="Unassembled WGS sequence"/>
</dbReference>
<proteinExistence type="predicted"/>
<gene>
    <name evidence="1" type="ORF">IHBHHGIJ_00286</name>
    <name evidence="2" type="ORF">KFEGEMFD_00864</name>
</gene>
<protein>
    <submittedName>
        <fullName evidence="1">Uncharacterized protein</fullName>
    </submittedName>
</protein>
<accession>A0A5S9MVZ5</accession>
<sequence length="65" mass="7811">MGSKSSVRTTTTDRTIYGPLFEDSEPFPVLHDFHVREFLKFKEWVNRPWTWRNRLAWSINKLIGD</sequence>
<dbReference type="EMBL" id="CACSIK010000001">
    <property type="protein sequence ID" value="CAA0081239.1"/>
    <property type="molecule type" value="Genomic_DNA"/>
</dbReference>
<evidence type="ECO:0000313" key="2">
    <source>
        <dbReference type="EMBL" id="CAA0085172.1"/>
    </source>
</evidence>
<evidence type="ECO:0000313" key="1">
    <source>
        <dbReference type="EMBL" id="CAA0081239.1"/>
    </source>
</evidence>
<keyword evidence="3" id="KW-1185">Reference proteome</keyword>
<dbReference type="AlphaFoldDB" id="A0A5S9MVZ5"/>
<dbReference type="EMBL" id="CACSIM010000001">
    <property type="protein sequence ID" value="CAA0085172.1"/>
    <property type="molecule type" value="Genomic_DNA"/>
</dbReference>
<evidence type="ECO:0000313" key="4">
    <source>
        <dbReference type="Proteomes" id="UP000439591"/>
    </source>
</evidence>
<dbReference type="Proteomes" id="UP000439591">
    <property type="component" value="Unassembled WGS sequence"/>
</dbReference>
<organism evidence="1 3">
    <name type="scientific">Zhongshania aliphaticivorans</name>
    <dbReference type="NCBI Taxonomy" id="1470434"/>
    <lineage>
        <taxon>Bacteria</taxon>
        <taxon>Pseudomonadati</taxon>
        <taxon>Pseudomonadota</taxon>
        <taxon>Gammaproteobacteria</taxon>
        <taxon>Cellvibrionales</taxon>
        <taxon>Spongiibacteraceae</taxon>
        <taxon>Zhongshania</taxon>
    </lineage>
</organism>
<evidence type="ECO:0000313" key="3">
    <source>
        <dbReference type="Proteomes" id="UP000435877"/>
    </source>
</evidence>